<protein>
    <submittedName>
        <fullName evidence="2">HNH endonuclease</fullName>
    </submittedName>
</protein>
<dbReference type="InterPro" id="IPR003615">
    <property type="entry name" value="HNH_nuc"/>
</dbReference>
<gene>
    <name evidence="2" type="ORF">NXW97_15175</name>
</gene>
<dbReference type="SUPFAM" id="SSF54060">
    <property type="entry name" value="His-Me finger endonucleases"/>
    <property type="match status" value="1"/>
</dbReference>
<dbReference type="Gene3D" id="3.90.75.20">
    <property type="match status" value="1"/>
</dbReference>
<dbReference type="RefSeq" id="WP_008775801.1">
    <property type="nucleotide sequence ID" value="NZ_JANUTS010000001.1"/>
</dbReference>
<keyword evidence="2" id="KW-0255">Endonuclease</keyword>
<sequence>MSLHSQSNQVAIYAFKKGYRILPNGHVVSPRNIERKTVPQSNGYLAFSIRYKGKSISVLVHKLCAFQKYGYIAFSYECIRHLDGNRTNNMLENIEIGSYSDNQLDKSPEERKREATIASHSHIMKWNEEEVAMIKNYHKTSHSYRKTMTRFGISSKGTLHFILKNR</sequence>
<dbReference type="AlphaFoldDB" id="A0AAW5NXS3"/>
<reference evidence="2" key="1">
    <citation type="submission" date="2022-08" db="EMBL/GenBank/DDBJ databases">
        <title>Genome Sequencing of Bacteroides fragilis Group Isolates with Nanopore Technology.</title>
        <authorList>
            <person name="Tisza M.J."/>
            <person name="Smith D."/>
            <person name="Dekker J.P."/>
        </authorList>
    </citation>
    <scope>NUCLEOTIDE SEQUENCE</scope>
    <source>
        <strain evidence="2">BFG-351</strain>
    </source>
</reference>
<dbReference type="EMBL" id="JANUTS010000001">
    <property type="protein sequence ID" value="MCS2793333.1"/>
    <property type="molecule type" value="Genomic_DNA"/>
</dbReference>
<keyword evidence="2" id="KW-0378">Hydrolase</keyword>
<proteinExistence type="predicted"/>
<accession>A0AAW5NXS3</accession>
<evidence type="ECO:0000313" key="3">
    <source>
        <dbReference type="Proteomes" id="UP001204548"/>
    </source>
</evidence>
<name>A0AAW5NXS3_9BACE</name>
<evidence type="ECO:0000259" key="1">
    <source>
        <dbReference type="Pfam" id="PF13392"/>
    </source>
</evidence>
<dbReference type="InterPro" id="IPR044925">
    <property type="entry name" value="His-Me_finger_sf"/>
</dbReference>
<evidence type="ECO:0000313" key="2">
    <source>
        <dbReference type="EMBL" id="MCS2793333.1"/>
    </source>
</evidence>
<dbReference type="Pfam" id="PF13392">
    <property type="entry name" value="HNH_3"/>
    <property type="match status" value="1"/>
</dbReference>
<dbReference type="Proteomes" id="UP001204548">
    <property type="component" value="Unassembled WGS sequence"/>
</dbReference>
<feature type="domain" description="HNH nuclease" evidence="1">
    <location>
        <begin position="59"/>
        <end position="103"/>
    </location>
</feature>
<dbReference type="GO" id="GO:0004519">
    <property type="term" value="F:endonuclease activity"/>
    <property type="evidence" value="ECO:0007669"/>
    <property type="project" value="UniProtKB-KW"/>
</dbReference>
<keyword evidence="2" id="KW-0540">Nuclease</keyword>
<comment type="caution">
    <text evidence="2">The sequence shown here is derived from an EMBL/GenBank/DDBJ whole genome shotgun (WGS) entry which is preliminary data.</text>
</comment>
<organism evidence="2 3">
    <name type="scientific">Bacteroides faecis</name>
    <dbReference type="NCBI Taxonomy" id="674529"/>
    <lineage>
        <taxon>Bacteria</taxon>
        <taxon>Pseudomonadati</taxon>
        <taxon>Bacteroidota</taxon>
        <taxon>Bacteroidia</taxon>
        <taxon>Bacteroidales</taxon>
        <taxon>Bacteroidaceae</taxon>
        <taxon>Bacteroides</taxon>
    </lineage>
</organism>